<dbReference type="Proteomes" id="UP000805704">
    <property type="component" value="Chromosome 4"/>
</dbReference>
<evidence type="ECO:0000313" key="2">
    <source>
        <dbReference type="Proteomes" id="UP000805704"/>
    </source>
</evidence>
<reference evidence="1" key="1">
    <citation type="submission" date="2020-04" db="EMBL/GenBank/DDBJ databases">
        <title>A chromosome-scale assembly and high-density genetic map of the yellow drum (Nibea albiflora) genome.</title>
        <authorList>
            <person name="Xu D."/>
            <person name="Zhang W."/>
            <person name="Chen R."/>
            <person name="Tan P."/>
            <person name="Wang L."/>
            <person name="Song H."/>
            <person name="Tian L."/>
            <person name="Zhu Q."/>
            <person name="Wang B."/>
        </authorList>
    </citation>
    <scope>NUCLEOTIDE SEQUENCE</scope>
    <source>
        <strain evidence="1">ZJHYS-2018</strain>
    </source>
</reference>
<proteinExistence type="predicted"/>
<accession>A0ACB7ENA6</accession>
<gene>
    <name evidence="1" type="primary">FSD1</name>
    <name evidence="1" type="ORF">GBF38_018728</name>
</gene>
<protein>
    <submittedName>
        <fullName evidence="1">Fibronectin type III and SPRY domain-containing protein 1</fullName>
    </submittedName>
</protein>
<evidence type="ECO:0000313" key="1">
    <source>
        <dbReference type="EMBL" id="KAG8003550.1"/>
    </source>
</evidence>
<sequence length="726" mass="80384">DENLNALNLKWQTDTSASAAPSPQQDIDEQQDAQDGSRHSQYNPQPNQREAFSGSLWLLPVKNSRVDRFSHISIVSCERWASSQAHPVSTAWLCAALDSNLWSPKAPRTKHHYPEFSSAACALRTTARKALVVGVRREDALHSGSISTSSAVLIHQKTGGRSGDSGGVCGSSGAGASEGRDGRPEGEPEPGGTGVSDGGKPIQGVAYKGRRGTSGWIGEFVDAVRSRVSQRRFIFELKESLRKITHTLAMKNEEISNFVCTLKQSLDNLEANSNKVQEDLESEFTALHSVLDEMKENMLTRIKQERAGRTYELQSQLSACSKALESSEELLELANQTLCSSETDGFTQAAKDIKDSVTMAPAFRLSLKAKASDNMSHLMVDFSQEREMLQGLKFLPVPATPEIQVSECQVCDNTVTVVWSLPEADSKIDHYIVEHRRTNHEGPPRIREDYPWMVVEGIREMEHTITGLRFDTRYLTFRVKACNKAVAGDFSEPVTLETHAFNFKLDSSSSHQNLKVEDLSVEWDSSGGKIQDIRKEKNRTNSPMHSPARSALMSPKRAPTARPGRDRFTAESYTVLADTMIDAGQQYWEVRFDKESKAFAVGVALRNLGRFDQLGKSGASWCIHLNNWLQQSLTAKHNNKARTLDCPIPNSIGVYVNYDEGVLSFYNAKTRQLMHTFKTKFQQPVIPAFMVWNGSFSVVTGLQVPSTVQSGQRKNSGTSSSNASLT</sequence>
<dbReference type="EMBL" id="CM024792">
    <property type="protein sequence ID" value="KAG8003550.1"/>
    <property type="molecule type" value="Genomic_DNA"/>
</dbReference>
<comment type="caution">
    <text evidence="1">The sequence shown here is derived from an EMBL/GenBank/DDBJ whole genome shotgun (WGS) entry which is preliminary data.</text>
</comment>
<organism evidence="1 2">
    <name type="scientific">Nibea albiflora</name>
    <name type="common">Yellow drum</name>
    <name type="synonym">Corvina albiflora</name>
    <dbReference type="NCBI Taxonomy" id="240163"/>
    <lineage>
        <taxon>Eukaryota</taxon>
        <taxon>Metazoa</taxon>
        <taxon>Chordata</taxon>
        <taxon>Craniata</taxon>
        <taxon>Vertebrata</taxon>
        <taxon>Euteleostomi</taxon>
        <taxon>Actinopterygii</taxon>
        <taxon>Neopterygii</taxon>
        <taxon>Teleostei</taxon>
        <taxon>Neoteleostei</taxon>
        <taxon>Acanthomorphata</taxon>
        <taxon>Eupercaria</taxon>
        <taxon>Sciaenidae</taxon>
        <taxon>Nibea</taxon>
    </lineage>
</organism>
<feature type="non-terminal residue" evidence="1">
    <location>
        <position position="1"/>
    </location>
</feature>
<keyword evidence="2" id="KW-1185">Reference proteome</keyword>
<name>A0ACB7ENA6_NIBAL</name>